<keyword evidence="1" id="KW-0238">DNA-binding</keyword>
<dbReference type="AlphaFoldDB" id="A0A845GA60"/>
<organism evidence="1 2">
    <name type="scientific">Duganella vulcania</name>
    <dbReference type="NCBI Taxonomy" id="2692166"/>
    <lineage>
        <taxon>Bacteria</taxon>
        <taxon>Pseudomonadati</taxon>
        <taxon>Pseudomonadota</taxon>
        <taxon>Betaproteobacteria</taxon>
        <taxon>Burkholderiales</taxon>
        <taxon>Oxalobacteraceae</taxon>
        <taxon>Telluria group</taxon>
        <taxon>Duganella</taxon>
    </lineage>
</organism>
<dbReference type="Proteomes" id="UP000470302">
    <property type="component" value="Unassembled WGS sequence"/>
</dbReference>
<gene>
    <name evidence="1" type="ORF">GTP91_21275</name>
</gene>
<sequence length="200" mass="21481">MLVVAEEALFGSAHAALVFAFNFSGQQYDKSMMARMASGPTKEGKGLGGLDGAAQAGMIRAELDRLDPLLMHILIARVAPPAVPCDCGRSCCAGSKPNKVWVDAILFLTERALGEMSGLLSHYLLRRGIIERCFGIKHNLADLADQCGVHRDTASAHNAKLVRWLKGAPAKGRMPAVSGAEHKAWIAVGELLQQTKMIDF</sequence>
<dbReference type="RefSeq" id="WP_161098593.1">
    <property type="nucleotide sequence ID" value="NZ_WWCW01000083.1"/>
</dbReference>
<comment type="caution">
    <text evidence="1">The sequence shown here is derived from an EMBL/GenBank/DDBJ whole genome shotgun (WGS) entry which is preliminary data.</text>
</comment>
<protein>
    <submittedName>
        <fullName evidence="1">DNA-binding protein</fullName>
    </submittedName>
</protein>
<accession>A0A845GA60</accession>
<dbReference type="EMBL" id="WWCW01000083">
    <property type="protein sequence ID" value="MYM89698.1"/>
    <property type="molecule type" value="Genomic_DNA"/>
</dbReference>
<evidence type="ECO:0000313" key="1">
    <source>
        <dbReference type="EMBL" id="MYM89698.1"/>
    </source>
</evidence>
<evidence type="ECO:0000313" key="2">
    <source>
        <dbReference type="Proteomes" id="UP000470302"/>
    </source>
</evidence>
<name>A0A845GA60_9BURK</name>
<reference evidence="1 2" key="1">
    <citation type="submission" date="2020-01" db="EMBL/GenBank/DDBJ databases">
        <title>Novel species isolated from a subtropical stream in China.</title>
        <authorList>
            <person name="Lu H."/>
        </authorList>
    </citation>
    <scope>NUCLEOTIDE SEQUENCE [LARGE SCALE GENOMIC DNA]</scope>
    <source>
        <strain evidence="1 2">FT82W</strain>
    </source>
</reference>
<dbReference type="GO" id="GO:0003677">
    <property type="term" value="F:DNA binding"/>
    <property type="evidence" value="ECO:0007669"/>
    <property type="project" value="UniProtKB-KW"/>
</dbReference>
<proteinExistence type="predicted"/>